<keyword evidence="1" id="KW-0472">Membrane</keyword>
<keyword evidence="3" id="KW-1185">Reference proteome</keyword>
<comment type="caution">
    <text evidence="2">The sequence shown here is derived from an EMBL/GenBank/DDBJ whole genome shotgun (WGS) entry which is preliminary data.</text>
</comment>
<dbReference type="PANTHER" id="PTHR30105:SF2">
    <property type="entry name" value="DIVERGENT POLYSACCHARIDE DEACETYLASE SUPERFAMILY"/>
    <property type="match status" value="1"/>
</dbReference>
<evidence type="ECO:0000256" key="1">
    <source>
        <dbReference type="SAM" id="Phobius"/>
    </source>
</evidence>
<organism evidence="2 3">
    <name type="scientific">Devosia pacifica</name>
    <dbReference type="NCBI Taxonomy" id="1335967"/>
    <lineage>
        <taxon>Bacteria</taxon>
        <taxon>Pseudomonadati</taxon>
        <taxon>Pseudomonadota</taxon>
        <taxon>Alphaproteobacteria</taxon>
        <taxon>Hyphomicrobiales</taxon>
        <taxon>Devosiaceae</taxon>
        <taxon>Devosia</taxon>
    </lineage>
</organism>
<reference evidence="2" key="1">
    <citation type="journal article" date="2014" name="Int. J. Syst. Evol. Microbiol.">
        <title>Complete genome sequence of Corynebacterium casei LMG S-19264T (=DSM 44701T), isolated from a smear-ripened cheese.</title>
        <authorList>
            <consortium name="US DOE Joint Genome Institute (JGI-PGF)"/>
            <person name="Walter F."/>
            <person name="Albersmeier A."/>
            <person name="Kalinowski J."/>
            <person name="Ruckert C."/>
        </authorList>
    </citation>
    <scope>NUCLEOTIDE SEQUENCE</scope>
    <source>
        <strain evidence="2">KCTC 32437</strain>
    </source>
</reference>
<dbReference type="EMBL" id="BMZE01000002">
    <property type="protein sequence ID" value="GHA24779.1"/>
    <property type="molecule type" value="Genomic_DNA"/>
</dbReference>
<accession>A0A918S5A7</accession>
<dbReference type="AlphaFoldDB" id="A0A918S5A7"/>
<dbReference type="Proteomes" id="UP000646579">
    <property type="component" value="Unassembled WGS sequence"/>
</dbReference>
<evidence type="ECO:0008006" key="4">
    <source>
        <dbReference type="Google" id="ProtNLM"/>
    </source>
</evidence>
<evidence type="ECO:0000313" key="3">
    <source>
        <dbReference type="Proteomes" id="UP000646579"/>
    </source>
</evidence>
<feature type="transmembrane region" description="Helical" evidence="1">
    <location>
        <begin position="27"/>
        <end position="48"/>
    </location>
</feature>
<dbReference type="Pfam" id="PF04748">
    <property type="entry name" value="Polysacc_deac_2"/>
    <property type="match status" value="1"/>
</dbReference>
<keyword evidence="1" id="KW-0812">Transmembrane</keyword>
<dbReference type="SUPFAM" id="SSF88713">
    <property type="entry name" value="Glycoside hydrolase/deacetylase"/>
    <property type="match status" value="1"/>
</dbReference>
<protein>
    <recommendedName>
        <fullName evidence="4">Divergent polysaccharide deacetylase family protein</fullName>
    </recommendedName>
</protein>
<proteinExistence type="predicted"/>
<dbReference type="CDD" id="cd10936">
    <property type="entry name" value="CE4_DAC2"/>
    <property type="match status" value="1"/>
</dbReference>
<keyword evidence="1" id="KW-1133">Transmembrane helix</keyword>
<reference evidence="2" key="2">
    <citation type="submission" date="2020-09" db="EMBL/GenBank/DDBJ databases">
        <authorList>
            <person name="Sun Q."/>
            <person name="Kim S."/>
        </authorList>
    </citation>
    <scope>NUCLEOTIDE SEQUENCE</scope>
    <source>
        <strain evidence="2">KCTC 32437</strain>
    </source>
</reference>
<sequence>MAEELSAPLRGRKQNRKVGRRLPDLPLARIGLAVLLLLVGVIIGRVLLVQDPEGGKPIAEVPIQSNTRGNSVAEAVASRPASTGDGNTTIVADPQKYPADGPSSARPADIVVASGAPGRTATSIPDLLEETEHGAIPRMSATGQTPFEAYRHAPVGGAGASVALVVVGLGINEAGTLDVISQLPDPVSLAFAPYGRSLPSMVENARRDGHEVLLEIPLEPFDYPQSDPGPQTLVTEQPPRVNLDRLFWLLARFEGYIGVINNMGARFTASAADFSPVMEELGLRGLGYLDDGTSNRSLASQLAQSSTVPFAKASSVIDTNPSADAIRAELEQLESEALRNGSAIGIVTALPVSIRTVAAWARELESKGISLVPASALMNTETTE</sequence>
<gene>
    <name evidence="2" type="ORF">GCM10007989_20550</name>
</gene>
<dbReference type="GO" id="GO:0005975">
    <property type="term" value="P:carbohydrate metabolic process"/>
    <property type="evidence" value="ECO:0007669"/>
    <property type="project" value="InterPro"/>
</dbReference>
<dbReference type="RefSeq" id="WP_189425592.1">
    <property type="nucleotide sequence ID" value="NZ_BMZE01000002.1"/>
</dbReference>
<dbReference type="Gene3D" id="3.20.20.370">
    <property type="entry name" value="Glycoside hydrolase/deacetylase"/>
    <property type="match status" value="1"/>
</dbReference>
<dbReference type="InterPro" id="IPR011330">
    <property type="entry name" value="Glyco_hydro/deAcase_b/a-brl"/>
</dbReference>
<dbReference type="PANTHER" id="PTHR30105">
    <property type="entry name" value="UNCHARACTERIZED YIBQ-RELATED"/>
    <property type="match status" value="1"/>
</dbReference>
<dbReference type="InterPro" id="IPR006837">
    <property type="entry name" value="Divergent_DAC"/>
</dbReference>
<name>A0A918S5A7_9HYPH</name>
<evidence type="ECO:0000313" key="2">
    <source>
        <dbReference type="EMBL" id="GHA24779.1"/>
    </source>
</evidence>